<organism evidence="1 2">
    <name type="scientific">Camelus dromedarius</name>
    <name type="common">Dromedary</name>
    <name type="synonym">Arabian camel</name>
    <dbReference type="NCBI Taxonomy" id="9838"/>
    <lineage>
        <taxon>Eukaryota</taxon>
        <taxon>Metazoa</taxon>
        <taxon>Chordata</taxon>
        <taxon>Craniata</taxon>
        <taxon>Vertebrata</taxon>
        <taxon>Euteleostomi</taxon>
        <taxon>Mammalia</taxon>
        <taxon>Eutheria</taxon>
        <taxon>Laurasiatheria</taxon>
        <taxon>Artiodactyla</taxon>
        <taxon>Tylopoda</taxon>
        <taxon>Camelidae</taxon>
        <taxon>Camelus</taxon>
    </lineage>
</organism>
<reference evidence="1 2" key="1">
    <citation type="journal article" date="2019" name="Mol. Ecol. Resour.">
        <title>Improving Illumina assemblies with Hi-C and long reads: an example with the North African dromedary.</title>
        <authorList>
            <person name="Elbers J.P."/>
            <person name="Rogers M.F."/>
            <person name="Perelman P.L."/>
            <person name="Proskuryakova A.A."/>
            <person name="Serdyukova N.A."/>
            <person name="Johnson W.E."/>
            <person name="Horin P."/>
            <person name="Corander J."/>
            <person name="Murphy D."/>
            <person name="Burger P.A."/>
        </authorList>
    </citation>
    <scope>NUCLEOTIDE SEQUENCE [LARGE SCALE GENOMIC DNA]</scope>
    <source>
        <strain evidence="1">Drom800</strain>
        <tissue evidence="1">Blood</tissue>
    </source>
</reference>
<evidence type="ECO:0000313" key="1">
    <source>
        <dbReference type="EMBL" id="KAB1251273.1"/>
    </source>
</evidence>
<sequence>MPLPHPSGIIMMVVQDFKRPSVLDSSPGELGIPASVDPCLLAPDLTLGGRGGGMSSARVGLKHTDGLSGERGFWEQELGWVRAGSPMSSWGSGSHLVPGMPHGSLLQTRWRWGPGLIPGVEVEGKNSQGLRFSLSLGEKIKKDEVRGLGVGATSRCSWGLGCGRGSRVEVGGEESGGWSGRVRVRVIVGVGTDGRRKAGAEVGVMDGGAGWGLRRSLTCPRCRSHLRTLTGMSLGWSPHLSQTPPTLRVPDLGLLLLKPPGGCKRACGIGKREGGGAVGRRLTVSAVGLDYMPLSFLISMCHHGGWAGDMDSGIERIELGCGCGLQPGS</sequence>
<comment type="caution">
    <text evidence="1">The sequence shown here is derived from an EMBL/GenBank/DDBJ whole genome shotgun (WGS) entry which is preliminary data.</text>
</comment>
<keyword evidence="2" id="KW-1185">Reference proteome</keyword>
<dbReference type="EMBL" id="JWIN03000083">
    <property type="protein sequence ID" value="KAB1251273.1"/>
    <property type="molecule type" value="Genomic_DNA"/>
</dbReference>
<protein>
    <submittedName>
        <fullName evidence="1">Uncharacterized protein</fullName>
    </submittedName>
</protein>
<accession>A0A5N4BXC8</accession>
<dbReference type="AlphaFoldDB" id="A0A5N4BXC8"/>
<dbReference type="Proteomes" id="UP000299084">
    <property type="component" value="Unassembled WGS sequence"/>
</dbReference>
<evidence type="ECO:0000313" key="2">
    <source>
        <dbReference type="Proteomes" id="UP000299084"/>
    </source>
</evidence>
<gene>
    <name evidence="1" type="ORF">Cadr_000031146</name>
</gene>
<name>A0A5N4BXC8_CAMDR</name>
<proteinExistence type="predicted"/>